<name>A0AAE1CQJ1_9GAST</name>
<evidence type="ECO:0000313" key="1">
    <source>
        <dbReference type="EMBL" id="KAK3727551.1"/>
    </source>
</evidence>
<dbReference type="EMBL" id="JAWDGP010007238">
    <property type="protein sequence ID" value="KAK3727551.1"/>
    <property type="molecule type" value="Genomic_DNA"/>
</dbReference>
<keyword evidence="2" id="KW-1185">Reference proteome</keyword>
<dbReference type="Proteomes" id="UP001283361">
    <property type="component" value="Unassembled WGS sequence"/>
</dbReference>
<protein>
    <submittedName>
        <fullName evidence="1">Uncharacterized protein</fullName>
    </submittedName>
</protein>
<evidence type="ECO:0000313" key="2">
    <source>
        <dbReference type="Proteomes" id="UP001283361"/>
    </source>
</evidence>
<organism evidence="1 2">
    <name type="scientific">Elysia crispata</name>
    <name type="common">lettuce slug</name>
    <dbReference type="NCBI Taxonomy" id="231223"/>
    <lineage>
        <taxon>Eukaryota</taxon>
        <taxon>Metazoa</taxon>
        <taxon>Spiralia</taxon>
        <taxon>Lophotrochozoa</taxon>
        <taxon>Mollusca</taxon>
        <taxon>Gastropoda</taxon>
        <taxon>Heterobranchia</taxon>
        <taxon>Euthyneura</taxon>
        <taxon>Panpulmonata</taxon>
        <taxon>Sacoglossa</taxon>
        <taxon>Placobranchoidea</taxon>
        <taxon>Plakobranchidae</taxon>
        <taxon>Elysia</taxon>
    </lineage>
</organism>
<comment type="caution">
    <text evidence="1">The sequence shown here is derived from an EMBL/GenBank/DDBJ whole genome shotgun (WGS) entry which is preliminary data.</text>
</comment>
<reference evidence="1" key="1">
    <citation type="journal article" date="2023" name="G3 (Bethesda)">
        <title>A reference genome for the long-term kleptoplast-retaining sea slug Elysia crispata morphotype clarki.</title>
        <authorList>
            <person name="Eastman K.E."/>
            <person name="Pendleton A.L."/>
            <person name="Shaikh M.A."/>
            <person name="Suttiyut T."/>
            <person name="Ogas R."/>
            <person name="Tomko P."/>
            <person name="Gavelis G."/>
            <person name="Widhalm J.R."/>
            <person name="Wisecaver J.H."/>
        </authorList>
    </citation>
    <scope>NUCLEOTIDE SEQUENCE</scope>
    <source>
        <strain evidence="1">ECLA1</strain>
    </source>
</reference>
<dbReference type="AlphaFoldDB" id="A0AAE1CQJ1"/>
<proteinExistence type="predicted"/>
<accession>A0AAE1CQJ1</accession>
<sequence length="243" mass="27662">MGNHLLIRKFMSGVSNLRRQLLPPSCIWNPEVVLTFLKSWSPAATLSLPQLSMKLLVFMLLATGQRGYLHINGALSKAIFTSTGLDLSSSNHVTDTTFRISFGPSHFEMGEMELNNKTNLPVMFDWDSIDSTRDWEGQKPSLTFRTSLMFVPSCLVCHCDIDVKARGHVKNKVDTIQKMIDGYMNFYRNNASKNVFPKLHFLEHYCTQWISRWGFGMGLHGEQGVELHKEAREPSPRHKTSRG</sequence>
<gene>
    <name evidence="1" type="ORF">RRG08_018565</name>
</gene>